<accession>A0A840QR84</accession>
<dbReference type="EMBL" id="JACHHB010000008">
    <property type="protein sequence ID" value="MBB5173860.1"/>
    <property type="molecule type" value="Genomic_DNA"/>
</dbReference>
<reference evidence="2 3" key="1">
    <citation type="submission" date="2020-08" db="EMBL/GenBank/DDBJ databases">
        <title>Genomic Encyclopedia of Type Strains, Phase IV (KMG-IV): sequencing the most valuable type-strain genomes for metagenomic binning, comparative biology and taxonomic classification.</title>
        <authorList>
            <person name="Goeker M."/>
        </authorList>
    </citation>
    <scope>NUCLEOTIDE SEQUENCE [LARGE SCALE GENOMIC DNA]</scope>
    <source>
        <strain evidence="2 3">DSM 24696</strain>
    </source>
</reference>
<sequence>MNRFLLLYLATILAGFAIIRVPLDGILEPFAPVTLLVGVLTVLTFSCVIIFNGFMALFGKRTKL</sequence>
<dbReference type="AlphaFoldDB" id="A0A840QR84"/>
<keyword evidence="1" id="KW-1133">Transmembrane helix</keyword>
<evidence type="ECO:0000313" key="2">
    <source>
        <dbReference type="EMBL" id="MBB5173860.1"/>
    </source>
</evidence>
<feature type="transmembrane region" description="Helical" evidence="1">
    <location>
        <begin position="33"/>
        <end position="58"/>
    </location>
</feature>
<keyword evidence="1" id="KW-0472">Membrane</keyword>
<evidence type="ECO:0000313" key="3">
    <source>
        <dbReference type="Proteomes" id="UP000551878"/>
    </source>
</evidence>
<proteinExistence type="predicted"/>
<dbReference type="Proteomes" id="UP000551878">
    <property type="component" value="Unassembled WGS sequence"/>
</dbReference>
<gene>
    <name evidence="2" type="ORF">HNQ41_002050</name>
</gene>
<evidence type="ECO:0000256" key="1">
    <source>
        <dbReference type="SAM" id="Phobius"/>
    </source>
</evidence>
<dbReference type="RefSeq" id="WP_184664297.1">
    <property type="nucleotide sequence ID" value="NZ_JACHHB010000008.1"/>
</dbReference>
<name>A0A840QR84_9BACI</name>
<organism evidence="2 3">
    <name type="scientific">Texcoconibacillus texcoconensis</name>
    <dbReference type="NCBI Taxonomy" id="1095777"/>
    <lineage>
        <taxon>Bacteria</taxon>
        <taxon>Bacillati</taxon>
        <taxon>Bacillota</taxon>
        <taxon>Bacilli</taxon>
        <taxon>Bacillales</taxon>
        <taxon>Bacillaceae</taxon>
        <taxon>Texcoconibacillus</taxon>
    </lineage>
</organism>
<comment type="caution">
    <text evidence="2">The sequence shown here is derived from an EMBL/GenBank/DDBJ whole genome shotgun (WGS) entry which is preliminary data.</text>
</comment>
<protein>
    <submittedName>
        <fullName evidence="2">Uncharacterized protein</fullName>
    </submittedName>
</protein>
<keyword evidence="3" id="KW-1185">Reference proteome</keyword>
<keyword evidence="1" id="KW-0812">Transmembrane</keyword>